<feature type="compositionally biased region" description="Basic and acidic residues" evidence="1">
    <location>
        <begin position="295"/>
        <end position="318"/>
    </location>
</feature>
<feature type="compositionally biased region" description="Basic and acidic residues" evidence="1">
    <location>
        <begin position="346"/>
        <end position="417"/>
    </location>
</feature>
<evidence type="ECO:0000313" key="4">
    <source>
        <dbReference type="Proteomes" id="UP000460949"/>
    </source>
</evidence>
<feature type="compositionally biased region" description="Basic and acidic residues" evidence="1">
    <location>
        <begin position="236"/>
        <end position="245"/>
    </location>
</feature>
<dbReference type="InterPro" id="IPR005094">
    <property type="entry name" value="Endonuclease_MobA/VirD2"/>
</dbReference>
<dbReference type="Pfam" id="PF03432">
    <property type="entry name" value="Relaxase"/>
    <property type="match status" value="1"/>
</dbReference>
<organism evidence="3 4">
    <name type="scientific">Halobacillus litoralis</name>
    <dbReference type="NCBI Taxonomy" id="45668"/>
    <lineage>
        <taxon>Bacteria</taxon>
        <taxon>Bacillati</taxon>
        <taxon>Bacillota</taxon>
        <taxon>Bacilli</taxon>
        <taxon>Bacillales</taxon>
        <taxon>Bacillaceae</taxon>
        <taxon>Halobacillus</taxon>
    </lineage>
</organism>
<evidence type="ECO:0000259" key="2">
    <source>
        <dbReference type="Pfam" id="PF03432"/>
    </source>
</evidence>
<dbReference type="EMBL" id="WMET01000012">
    <property type="protein sequence ID" value="MYL22047.1"/>
    <property type="molecule type" value="Genomic_DNA"/>
</dbReference>
<evidence type="ECO:0000313" key="3">
    <source>
        <dbReference type="EMBL" id="MYL22047.1"/>
    </source>
</evidence>
<feature type="compositionally biased region" description="Polar residues" evidence="1">
    <location>
        <begin position="246"/>
        <end position="261"/>
    </location>
</feature>
<dbReference type="AlphaFoldDB" id="A0A845E7E1"/>
<dbReference type="Proteomes" id="UP000460949">
    <property type="component" value="Unassembled WGS sequence"/>
</dbReference>
<comment type="caution">
    <text evidence="3">The sequence shown here is derived from an EMBL/GenBank/DDBJ whole genome shotgun (WGS) entry which is preliminary data.</text>
</comment>
<name>A0A845E7E1_9BACI</name>
<sequence>MATIQLGHTKVANRLISYCEKRAVEKEGVNTFPEVAKAQMKATREMWSKNNGIQAHHVIQSFKPGEITPAQANKIGLELAEKLAPGHEVMIYTHDDKEHIHNHIIINSVHPEDGRKYHAHGKEAIDKVREESDRLCKGRGLSIAENIKAGVRYTQAEKGLIDREKFSWKDDIREKIDLEKQVSQTYEELKMSLKEKHNIDMKERGKNITFTHPDKNKKVRGSKLGNDYEKETLQREFEITKETRTDQPSQERGTATLSYEQGNPELSRIAEPYRGKSEVNGNSERLRQHANRQGHRLENDHSTRVERHQRDEPNRSAEDEFDFTSARETLERSRRETYKNYGNGRQPHESEQSKDHSKSESTPKRDRSATGEDRAKFQRENRESAPDHREQLKRDEEPDKQKLRRDRQQSKENDIER</sequence>
<feature type="domain" description="MobA/VirD2-like nuclease" evidence="2">
    <location>
        <begin position="21"/>
        <end position="141"/>
    </location>
</feature>
<gene>
    <name evidence="3" type="ORF">GLW04_19415</name>
</gene>
<evidence type="ECO:0000256" key="1">
    <source>
        <dbReference type="SAM" id="MobiDB-lite"/>
    </source>
</evidence>
<dbReference type="RefSeq" id="WP_160839963.1">
    <property type="nucleotide sequence ID" value="NZ_WMET01000012.1"/>
</dbReference>
<reference evidence="3 4" key="1">
    <citation type="submission" date="2019-11" db="EMBL/GenBank/DDBJ databases">
        <title>Genome sequences of 17 halophilic strains isolated from different environments.</title>
        <authorList>
            <person name="Furrow R.E."/>
        </authorList>
    </citation>
    <scope>NUCLEOTIDE SEQUENCE [LARGE SCALE GENOMIC DNA]</scope>
    <source>
        <strain evidence="3 4">22511_23_Filter</strain>
    </source>
</reference>
<feature type="compositionally biased region" description="Basic and acidic residues" evidence="1">
    <location>
        <begin position="328"/>
        <end position="338"/>
    </location>
</feature>
<accession>A0A845E7E1</accession>
<feature type="region of interest" description="Disordered" evidence="1">
    <location>
        <begin position="236"/>
        <end position="417"/>
    </location>
</feature>
<proteinExistence type="predicted"/>
<protein>
    <submittedName>
        <fullName evidence="3">Relaxase/mobilization nuclease domain-containing protein</fullName>
    </submittedName>
</protein>